<dbReference type="SUPFAM" id="SSF53756">
    <property type="entry name" value="UDP-Glycosyltransferase/glycogen phosphorylase"/>
    <property type="match status" value="3"/>
</dbReference>
<reference evidence="7" key="1">
    <citation type="submission" date="2022-11" db="UniProtKB">
        <authorList>
            <consortium name="WormBaseParasite"/>
        </authorList>
    </citation>
    <scope>IDENTIFICATION</scope>
</reference>
<comment type="similarity">
    <text evidence="1">Belongs to the UDP-glycosyltransferase family.</text>
</comment>
<dbReference type="InterPro" id="IPR002213">
    <property type="entry name" value="UDP_glucos_trans"/>
</dbReference>
<comment type="catalytic activity">
    <reaction evidence="5">
        <text>glucuronate acceptor + UDP-alpha-D-glucuronate = acceptor beta-D-glucuronoside + UDP + H(+)</text>
        <dbReference type="Rhea" id="RHEA:21032"/>
        <dbReference type="ChEBI" id="CHEBI:15378"/>
        <dbReference type="ChEBI" id="CHEBI:58052"/>
        <dbReference type="ChEBI" id="CHEBI:58223"/>
        <dbReference type="ChEBI" id="CHEBI:132367"/>
        <dbReference type="ChEBI" id="CHEBI:132368"/>
        <dbReference type="EC" id="2.4.1.17"/>
    </reaction>
</comment>
<dbReference type="EC" id="2.4.1.17" evidence="2"/>
<dbReference type="Proteomes" id="UP000887574">
    <property type="component" value="Unplaced"/>
</dbReference>
<protein>
    <recommendedName>
        <fullName evidence="2">glucuronosyltransferase</fullName>
        <ecNumber evidence="2">2.4.1.17</ecNumber>
    </recommendedName>
</protein>
<evidence type="ECO:0000256" key="1">
    <source>
        <dbReference type="ARBA" id="ARBA00009995"/>
    </source>
</evidence>
<dbReference type="CDD" id="cd03784">
    <property type="entry name" value="GT1_Gtf-like"/>
    <property type="match status" value="3"/>
</dbReference>
<dbReference type="Pfam" id="PF00201">
    <property type="entry name" value="UDPGT"/>
    <property type="match status" value="3"/>
</dbReference>
<proteinExistence type="inferred from homology"/>
<dbReference type="InterPro" id="IPR035595">
    <property type="entry name" value="UDP_glycos_trans_CS"/>
</dbReference>
<dbReference type="PANTHER" id="PTHR48043:SF145">
    <property type="entry name" value="FI06409P-RELATED"/>
    <property type="match status" value="1"/>
</dbReference>
<keyword evidence="6" id="KW-1185">Reference proteome</keyword>
<evidence type="ECO:0000256" key="5">
    <source>
        <dbReference type="ARBA" id="ARBA00047475"/>
    </source>
</evidence>
<keyword evidence="3" id="KW-0328">Glycosyltransferase</keyword>
<evidence type="ECO:0000313" key="6">
    <source>
        <dbReference type="Proteomes" id="UP000887574"/>
    </source>
</evidence>
<evidence type="ECO:0000256" key="3">
    <source>
        <dbReference type="ARBA" id="ARBA00022676"/>
    </source>
</evidence>
<evidence type="ECO:0000313" key="7">
    <source>
        <dbReference type="WBParaSite" id="jg20802.2"/>
    </source>
</evidence>
<evidence type="ECO:0000256" key="2">
    <source>
        <dbReference type="ARBA" id="ARBA00012544"/>
    </source>
</evidence>
<name>A0A915DK05_9BILA</name>
<dbReference type="PROSITE" id="PS00375">
    <property type="entry name" value="UDPGT"/>
    <property type="match status" value="1"/>
</dbReference>
<evidence type="ECO:0000256" key="4">
    <source>
        <dbReference type="ARBA" id="ARBA00022679"/>
    </source>
</evidence>
<dbReference type="Gene3D" id="3.40.50.2000">
    <property type="entry name" value="Glycogen Phosphorylase B"/>
    <property type="match status" value="4"/>
</dbReference>
<dbReference type="GO" id="GO:0015020">
    <property type="term" value="F:glucuronosyltransferase activity"/>
    <property type="evidence" value="ECO:0007669"/>
    <property type="project" value="UniProtKB-EC"/>
</dbReference>
<keyword evidence="4" id="KW-0808">Transferase</keyword>
<accession>A0A915DK05</accession>
<organism evidence="6 7">
    <name type="scientific">Ditylenchus dipsaci</name>
    <dbReference type="NCBI Taxonomy" id="166011"/>
    <lineage>
        <taxon>Eukaryota</taxon>
        <taxon>Metazoa</taxon>
        <taxon>Ecdysozoa</taxon>
        <taxon>Nematoda</taxon>
        <taxon>Chromadorea</taxon>
        <taxon>Rhabditida</taxon>
        <taxon>Tylenchina</taxon>
        <taxon>Tylenchomorpha</taxon>
        <taxon>Sphaerularioidea</taxon>
        <taxon>Anguinidae</taxon>
        <taxon>Anguininae</taxon>
        <taxon>Ditylenchus</taxon>
    </lineage>
</organism>
<dbReference type="InterPro" id="IPR050271">
    <property type="entry name" value="UDP-glycosyltransferase"/>
</dbReference>
<dbReference type="PANTHER" id="PTHR48043">
    <property type="entry name" value="EG:EG0003.4 PROTEIN-RELATED"/>
    <property type="match status" value="1"/>
</dbReference>
<dbReference type="FunFam" id="3.40.50.2000:FF:000021">
    <property type="entry name" value="UDP-glucuronosyltransferase"/>
    <property type="match status" value="2"/>
</dbReference>
<dbReference type="AlphaFoldDB" id="A0A915DK05"/>
<sequence length="1239" mass="139190">MAFSHMQFQGRLADVLVEAGHEVHILMLNIDQQWANYTGSTKAQKVLRIDRPQNNKMAMEELREELLPNPFKYVDSGAKMWSGFNRFLAGFCEDLVNNKELMDSLKAEKYDVGIAEMYSPCVFAIFHYIGVKTKLASYAIPLTGMAGSLFGIPTISSYVPNIMRPTINGANMEFWQRAVNLYTNIEEILTVRNEDIEIMQPIVNNAFSSSFPSMKEIRKNISLIFVNSDLLLEHPHPISNKVINIGGIVRSKGKPLCKKIKTILDSSDKGTVLFSLGSGTNTSLMSIEMKKAFLGAFSLFPDHSFLWKFDLHDNDKKLFSSVANVYCFNWLDQKTIIEHPKLVAFMTHCGMNSMNEAALAGVPIIALPLFGDQLHNAALMVERGVAEYINILEAEDEKIIKKLILSPFTPEEKFVKWVEFAAEFPEFNELNLPGEEFGFIAYYSLDVIFVAFVVASNIQQLNKAAENCGVKSEFKSNTPSLACRTTCCDVIGEIRIQSNTPSLACSKQNQAFRCYREKVGAVCGEADASNAIRGIKLTLSGNPAALADPTCQDHLDWVAHAYGYTQRRPKFDNYTGANKANKIIRVDRPESRSKSNAMDELIELDNPFLGYNNALNGFLTWTKLEADNCEAEVFYDENGASKIKSILDNSASGVVLLSFGSLTNTSKMTYQMKKSYLTAFAHFPTHDFIWKLKPGDNETAMFASVPNVHLVDWLNQKAILEHPNLKVFMTHCGMNSMNEVALAGVPVIALPLFGDQLHNAAVTVNKKIGVYAPIDQTDDPQILIDALNKVLNQPKYKENAKLLQKKLKISPFTPEEKFVKWVEFAAEFPNLNELNLPFDELGFLAYYCLDAYGLTKRDQVCRLQRMPPLCPIPMGHFKEKQQCFYLTFFFIWNVPCCGVRHQPRLRPFYKGPNGRRFEYQCTWRTVKTKTTAGALALHLISAARAPFGIPVINLFAPTIDGPNMNFVQRAMNLFANARDTLSVRHYSYQLAQPIVNKAFGADFPSLREIIKNVSLVFINSNEFFELPHPISNKVQYVGGIVKSKAKPLSQEINSILDNSASGVVLLSFGSLTNTSKMTNQMKKSYLNAFAHFPTYDFIWKLKPGDNESAIFASVPNVHVVNWFDQKAVLAGVPLIALPLFGDQLYNAAIIVNKGIGEFVPIQSTHDPKVLIDALKKVLSQPKYKENAKVLQKKLKISPFKPEEKLVKWVEFAAEFPNLNELNLPFDELGFIAYYCLDLK</sequence>
<dbReference type="WBParaSite" id="jg20802.2">
    <property type="protein sequence ID" value="jg20802.2"/>
    <property type="gene ID" value="jg20802"/>
</dbReference>